<protein>
    <submittedName>
        <fullName evidence="6">HAD family phosphatase</fullName>
    </submittedName>
</protein>
<evidence type="ECO:0000256" key="5">
    <source>
        <dbReference type="ARBA" id="ARBA00023277"/>
    </source>
</evidence>
<dbReference type="PANTHER" id="PTHR46193">
    <property type="entry name" value="6-PHOSPHOGLUCONATE PHOSPHATASE"/>
    <property type="match status" value="1"/>
</dbReference>
<dbReference type="Gene3D" id="1.10.150.240">
    <property type="entry name" value="Putative phosphatase, domain 2"/>
    <property type="match status" value="1"/>
</dbReference>
<comment type="cofactor">
    <cofactor evidence="1">
        <name>Mg(2+)</name>
        <dbReference type="ChEBI" id="CHEBI:18420"/>
    </cofactor>
</comment>
<dbReference type="Proteomes" id="UP001165667">
    <property type="component" value="Unassembled WGS sequence"/>
</dbReference>
<sequence>MTALRAVAWDVDGTLVDSEPLHLRALLAASRGFGVDLSDLRDDEFRGVHMPDVWRALRSRMPADLQETVWLDAIAAHYIGDRATLRPLPGAVETIAALAARGIPQACVSNSHRAVVNANLDALGITRFMAFTIALDDVSAGKPDPEPYAAAARLFGLAPYEVLAVEDSVAGMTSAVAAGLPVAFFTTHFDASIATAGASPISRLADIFRWF</sequence>
<dbReference type="Pfam" id="PF00702">
    <property type="entry name" value="Hydrolase"/>
    <property type="match status" value="1"/>
</dbReference>
<dbReference type="GO" id="GO:0003824">
    <property type="term" value="F:catalytic activity"/>
    <property type="evidence" value="ECO:0007669"/>
    <property type="project" value="UniProtKB-ARBA"/>
</dbReference>
<dbReference type="PRINTS" id="PR00413">
    <property type="entry name" value="HADHALOGNASE"/>
</dbReference>
<dbReference type="AlphaFoldDB" id="A0AA42CL18"/>
<dbReference type="InterPro" id="IPR036412">
    <property type="entry name" value="HAD-like_sf"/>
</dbReference>
<keyword evidence="5" id="KW-0119">Carbohydrate metabolism</keyword>
<dbReference type="SFLD" id="SFLDG01129">
    <property type="entry name" value="C1.5:_HAD__Beta-PGM__Phosphata"/>
    <property type="match status" value="1"/>
</dbReference>
<evidence type="ECO:0000256" key="2">
    <source>
        <dbReference type="ARBA" id="ARBA00006171"/>
    </source>
</evidence>
<dbReference type="GO" id="GO:0046872">
    <property type="term" value="F:metal ion binding"/>
    <property type="evidence" value="ECO:0007669"/>
    <property type="project" value="UniProtKB-KW"/>
</dbReference>
<keyword evidence="7" id="KW-1185">Reference proteome</keyword>
<dbReference type="RefSeq" id="WP_282583270.1">
    <property type="nucleotide sequence ID" value="NZ_JAMOIM010000001.1"/>
</dbReference>
<organism evidence="6 7">
    <name type="scientific">Lichenifustis flavocetrariae</name>
    <dbReference type="NCBI Taxonomy" id="2949735"/>
    <lineage>
        <taxon>Bacteria</taxon>
        <taxon>Pseudomonadati</taxon>
        <taxon>Pseudomonadota</taxon>
        <taxon>Alphaproteobacteria</taxon>
        <taxon>Hyphomicrobiales</taxon>
        <taxon>Lichenihabitantaceae</taxon>
        <taxon>Lichenifustis</taxon>
    </lineage>
</organism>
<comment type="similarity">
    <text evidence="2">Belongs to the HAD-like hydrolase superfamily. CbbY/CbbZ/Gph/YieH family.</text>
</comment>
<comment type="caution">
    <text evidence="6">The sequence shown here is derived from an EMBL/GenBank/DDBJ whole genome shotgun (WGS) entry which is preliminary data.</text>
</comment>
<dbReference type="SUPFAM" id="SSF56784">
    <property type="entry name" value="HAD-like"/>
    <property type="match status" value="1"/>
</dbReference>
<name>A0AA42CL18_9HYPH</name>
<dbReference type="InterPro" id="IPR051600">
    <property type="entry name" value="Beta-PGM-like"/>
</dbReference>
<gene>
    <name evidence="6" type="ORF">M8523_02720</name>
</gene>
<evidence type="ECO:0000313" key="7">
    <source>
        <dbReference type="Proteomes" id="UP001165667"/>
    </source>
</evidence>
<dbReference type="CDD" id="cd07505">
    <property type="entry name" value="HAD_BPGM-like"/>
    <property type="match status" value="1"/>
</dbReference>
<dbReference type="InterPro" id="IPR023198">
    <property type="entry name" value="PGP-like_dom2"/>
</dbReference>
<keyword evidence="4" id="KW-0460">Magnesium</keyword>
<dbReference type="SFLD" id="SFLDS00003">
    <property type="entry name" value="Haloacid_Dehalogenase"/>
    <property type="match status" value="1"/>
</dbReference>
<dbReference type="NCBIfam" id="TIGR01509">
    <property type="entry name" value="HAD-SF-IA-v3"/>
    <property type="match status" value="1"/>
</dbReference>
<dbReference type="InterPro" id="IPR006439">
    <property type="entry name" value="HAD-SF_hydro_IA"/>
</dbReference>
<keyword evidence="3" id="KW-0479">Metal-binding</keyword>
<evidence type="ECO:0000256" key="4">
    <source>
        <dbReference type="ARBA" id="ARBA00022842"/>
    </source>
</evidence>
<evidence type="ECO:0000256" key="1">
    <source>
        <dbReference type="ARBA" id="ARBA00001946"/>
    </source>
</evidence>
<dbReference type="EMBL" id="JAMOIM010000001">
    <property type="protein sequence ID" value="MCW6506932.1"/>
    <property type="molecule type" value="Genomic_DNA"/>
</dbReference>
<proteinExistence type="inferred from homology"/>
<reference evidence="6" key="1">
    <citation type="submission" date="2022-05" db="EMBL/GenBank/DDBJ databases">
        <authorList>
            <person name="Pankratov T."/>
        </authorList>
    </citation>
    <scope>NUCLEOTIDE SEQUENCE</scope>
    <source>
        <strain evidence="6">BP6-180914</strain>
    </source>
</reference>
<dbReference type="PANTHER" id="PTHR46193:SF18">
    <property type="entry name" value="HEXITOL PHOSPHATASE B"/>
    <property type="match status" value="1"/>
</dbReference>
<dbReference type="Gene3D" id="3.40.50.1000">
    <property type="entry name" value="HAD superfamily/HAD-like"/>
    <property type="match status" value="1"/>
</dbReference>
<dbReference type="InterPro" id="IPR023214">
    <property type="entry name" value="HAD_sf"/>
</dbReference>
<evidence type="ECO:0000256" key="3">
    <source>
        <dbReference type="ARBA" id="ARBA00022723"/>
    </source>
</evidence>
<evidence type="ECO:0000313" key="6">
    <source>
        <dbReference type="EMBL" id="MCW6506932.1"/>
    </source>
</evidence>
<accession>A0AA42CL18</accession>